<dbReference type="EMBL" id="CM001219">
    <property type="protein sequence ID" value="KEH32921.1"/>
    <property type="molecule type" value="Genomic_DNA"/>
</dbReference>
<dbReference type="Proteomes" id="UP000002051">
    <property type="component" value="Chromosome 3"/>
</dbReference>
<reference evidence="1 3" key="1">
    <citation type="journal article" date="2011" name="Nature">
        <title>The Medicago genome provides insight into the evolution of rhizobial symbioses.</title>
        <authorList>
            <person name="Young N.D."/>
            <person name="Debelle F."/>
            <person name="Oldroyd G.E."/>
            <person name="Geurts R."/>
            <person name="Cannon S.B."/>
            <person name="Udvardi M.K."/>
            <person name="Benedito V.A."/>
            <person name="Mayer K.F."/>
            <person name="Gouzy J."/>
            <person name="Schoof H."/>
            <person name="Van de Peer Y."/>
            <person name="Proost S."/>
            <person name="Cook D.R."/>
            <person name="Meyers B.C."/>
            <person name="Spannagl M."/>
            <person name="Cheung F."/>
            <person name="De Mita S."/>
            <person name="Krishnakumar V."/>
            <person name="Gundlach H."/>
            <person name="Zhou S."/>
            <person name="Mudge J."/>
            <person name="Bharti A.K."/>
            <person name="Murray J.D."/>
            <person name="Naoumkina M.A."/>
            <person name="Rosen B."/>
            <person name="Silverstein K.A."/>
            <person name="Tang H."/>
            <person name="Rombauts S."/>
            <person name="Zhao P.X."/>
            <person name="Zhou P."/>
            <person name="Barbe V."/>
            <person name="Bardou P."/>
            <person name="Bechner M."/>
            <person name="Bellec A."/>
            <person name="Berger A."/>
            <person name="Berges H."/>
            <person name="Bidwell S."/>
            <person name="Bisseling T."/>
            <person name="Choisne N."/>
            <person name="Couloux A."/>
            <person name="Denny R."/>
            <person name="Deshpande S."/>
            <person name="Dai X."/>
            <person name="Doyle J.J."/>
            <person name="Dudez A.M."/>
            <person name="Farmer A.D."/>
            <person name="Fouteau S."/>
            <person name="Franken C."/>
            <person name="Gibelin C."/>
            <person name="Gish J."/>
            <person name="Goldstein S."/>
            <person name="Gonzalez A.J."/>
            <person name="Green P.J."/>
            <person name="Hallab A."/>
            <person name="Hartog M."/>
            <person name="Hua A."/>
            <person name="Humphray S.J."/>
            <person name="Jeong D.H."/>
            <person name="Jing Y."/>
            <person name="Jocker A."/>
            <person name="Kenton S.M."/>
            <person name="Kim D.J."/>
            <person name="Klee K."/>
            <person name="Lai H."/>
            <person name="Lang C."/>
            <person name="Lin S."/>
            <person name="Macmil S.L."/>
            <person name="Magdelenat G."/>
            <person name="Matthews L."/>
            <person name="McCorrison J."/>
            <person name="Monaghan E.L."/>
            <person name="Mun J.H."/>
            <person name="Najar F.Z."/>
            <person name="Nicholson C."/>
            <person name="Noirot C."/>
            <person name="O'Bleness M."/>
            <person name="Paule C.R."/>
            <person name="Poulain J."/>
            <person name="Prion F."/>
            <person name="Qin B."/>
            <person name="Qu C."/>
            <person name="Retzel E.F."/>
            <person name="Riddle C."/>
            <person name="Sallet E."/>
            <person name="Samain S."/>
            <person name="Samson N."/>
            <person name="Sanders I."/>
            <person name="Saurat O."/>
            <person name="Scarpelli C."/>
            <person name="Schiex T."/>
            <person name="Segurens B."/>
            <person name="Severin A.J."/>
            <person name="Sherrier D.J."/>
            <person name="Shi R."/>
            <person name="Sims S."/>
            <person name="Singer S.R."/>
            <person name="Sinharoy S."/>
            <person name="Sterck L."/>
            <person name="Viollet A."/>
            <person name="Wang B.B."/>
            <person name="Wang K."/>
            <person name="Wang M."/>
            <person name="Wang X."/>
            <person name="Warfsmann J."/>
            <person name="Weissenbach J."/>
            <person name="White D.D."/>
            <person name="White J.D."/>
            <person name="Wiley G.B."/>
            <person name="Wincker P."/>
            <person name="Xing Y."/>
            <person name="Yang L."/>
            <person name="Yao Z."/>
            <person name="Ying F."/>
            <person name="Zhai J."/>
            <person name="Zhou L."/>
            <person name="Zuber A."/>
            <person name="Denarie J."/>
            <person name="Dixon R.A."/>
            <person name="May G.D."/>
            <person name="Schwartz D.C."/>
            <person name="Rogers J."/>
            <person name="Quetier F."/>
            <person name="Town C.D."/>
            <person name="Roe B.A."/>
        </authorList>
    </citation>
    <scope>NUCLEOTIDE SEQUENCE [LARGE SCALE GENOMIC DNA]</scope>
    <source>
        <strain evidence="1">A17</strain>
        <strain evidence="2 3">cv. Jemalong A17</strain>
    </source>
</reference>
<evidence type="ECO:0000313" key="2">
    <source>
        <dbReference type="EnsemblPlants" id="KEH32921"/>
    </source>
</evidence>
<organism evidence="1 3">
    <name type="scientific">Medicago truncatula</name>
    <name type="common">Barrel medic</name>
    <name type="synonym">Medicago tribuloides</name>
    <dbReference type="NCBI Taxonomy" id="3880"/>
    <lineage>
        <taxon>Eukaryota</taxon>
        <taxon>Viridiplantae</taxon>
        <taxon>Streptophyta</taxon>
        <taxon>Embryophyta</taxon>
        <taxon>Tracheophyta</taxon>
        <taxon>Spermatophyta</taxon>
        <taxon>Magnoliopsida</taxon>
        <taxon>eudicotyledons</taxon>
        <taxon>Gunneridae</taxon>
        <taxon>Pentapetalae</taxon>
        <taxon>rosids</taxon>
        <taxon>fabids</taxon>
        <taxon>Fabales</taxon>
        <taxon>Fabaceae</taxon>
        <taxon>Papilionoideae</taxon>
        <taxon>50 kb inversion clade</taxon>
        <taxon>NPAAA clade</taxon>
        <taxon>Hologalegina</taxon>
        <taxon>IRL clade</taxon>
        <taxon>Trifolieae</taxon>
        <taxon>Medicago</taxon>
    </lineage>
</organism>
<reference evidence="1 3" key="2">
    <citation type="journal article" date="2014" name="BMC Genomics">
        <title>An improved genome release (version Mt4.0) for the model legume Medicago truncatula.</title>
        <authorList>
            <person name="Tang H."/>
            <person name="Krishnakumar V."/>
            <person name="Bidwell S."/>
            <person name="Rosen B."/>
            <person name="Chan A."/>
            <person name="Zhou S."/>
            <person name="Gentzbittel L."/>
            <person name="Childs K.L."/>
            <person name="Yandell M."/>
            <person name="Gundlach H."/>
            <person name="Mayer K.F."/>
            <person name="Schwartz D.C."/>
            <person name="Town C.D."/>
        </authorList>
    </citation>
    <scope>GENOME REANNOTATION</scope>
    <source>
        <strain evidence="1">A17</strain>
        <strain evidence="2 3">cv. Jemalong A17</strain>
    </source>
</reference>
<gene>
    <name evidence="1" type="ordered locus">MTR_3g011570</name>
</gene>
<keyword evidence="3" id="KW-1185">Reference proteome</keyword>
<proteinExistence type="predicted"/>
<dbReference type="AlphaFoldDB" id="A0A072UUA4"/>
<accession>A0A072UUA4</accession>
<dbReference type="EnsemblPlants" id="KEH32921">
    <property type="protein sequence ID" value="KEH32921"/>
    <property type="gene ID" value="MTR_3g011570"/>
</dbReference>
<evidence type="ECO:0000313" key="3">
    <source>
        <dbReference type="Proteomes" id="UP000002051"/>
    </source>
</evidence>
<name>A0A072UUA4_MEDTR</name>
<protein>
    <submittedName>
        <fullName evidence="1 2">Uncharacterized protein</fullName>
    </submittedName>
</protein>
<sequence>MADKLGSMINNINSTEVFETILRGEDYQHLHQEIVINPSMKIVKRFLKETSPVLLFVGIILR</sequence>
<dbReference type="HOGENOM" id="CLU_2907444_0_0_1"/>
<reference evidence="2" key="3">
    <citation type="submission" date="2015-04" db="UniProtKB">
        <authorList>
            <consortium name="EnsemblPlants"/>
        </authorList>
    </citation>
    <scope>IDENTIFICATION</scope>
    <source>
        <strain evidence="2">cv. Jemalong A17</strain>
    </source>
</reference>
<evidence type="ECO:0000313" key="1">
    <source>
        <dbReference type="EMBL" id="KEH32921.1"/>
    </source>
</evidence>